<feature type="compositionally biased region" description="Gly residues" evidence="1">
    <location>
        <begin position="1"/>
        <end position="14"/>
    </location>
</feature>
<feature type="region of interest" description="Disordered" evidence="1">
    <location>
        <begin position="37"/>
        <end position="107"/>
    </location>
</feature>
<proteinExistence type="predicted"/>
<protein>
    <submittedName>
        <fullName evidence="2">Uncharacterized protein</fullName>
    </submittedName>
</protein>
<feature type="compositionally biased region" description="Basic and acidic residues" evidence="1">
    <location>
        <begin position="75"/>
        <end position="87"/>
    </location>
</feature>
<evidence type="ECO:0000313" key="2">
    <source>
        <dbReference type="EMBL" id="KAK7497248.1"/>
    </source>
</evidence>
<dbReference type="AlphaFoldDB" id="A0ABD0LD45"/>
<reference evidence="2 3" key="1">
    <citation type="journal article" date="2023" name="Sci. Data">
        <title>Genome assembly of the Korean intertidal mud-creeper Batillaria attramentaria.</title>
        <authorList>
            <person name="Patra A.K."/>
            <person name="Ho P.T."/>
            <person name="Jun S."/>
            <person name="Lee S.J."/>
            <person name="Kim Y."/>
            <person name="Won Y.J."/>
        </authorList>
    </citation>
    <scope>NUCLEOTIDE SEQUENCE [LARGE SCALE GENOMIC DNA]</scope>
    <source>
        <strain evidence="2">Wonlab-2016</strain>
    </source>
</reference>
<feature type="compositionally biased region" description="Basic residues" evidence="1">
    <location>
        <begin position="52"/>
        <end position="74"/>
    </location>
</feature>
<accession>A0ABD0LD45</accession>
<name>A0ABD0LD45_9CAEN</name>
<comment type="caution">
    <text evidence="2">The sequence shown here is derived from an EMBL/GenBank/DDBJ whole genome shotgun (WGS) entry which is preliminary data.</text>
</comment>
<sequence>DELGGVNGTGGGHGHSAPSHHHWPWFGSLLRRWSSHREELSVSGTDGGHSPPPHHHHSHSGHKTKSGHVWRRWGSHRERSTRQKEHSLASVDLASWSSRASSRRGSALPLPFCAGLSPVEAARKAEVFET</sequence>
<evidence type="ECO:0000313" key="3">
    <source>
        <dbReference type="Proteomes" id="UP001519460"/>
    </source>
</evidence>
<feature type="non-terminal residue" evidence="2">
    <location>
        <position position="130"/>
    </location>
</feature>
<gene>
    <name evidence="2" type="ORF">BaRGS_00011542</name>
</gene>
<dbReference type="Proteomes" id="UP001519460">
    <property type="component" value="Unassembled WGS sequence"/>
</dbReference>
<dbReference type="EMBL" id="JACVVK020000060">
    <property type="protein sequence ID" value="KAK7497248.1"/>
    <property type="molecule type" value="Genomic_DNA"/>
</dbReference>
<organism evidence="2 3">
    <name type="scientific">Batillaria attramentaria</name>
    <dbReference type="NCBI Taxonomy" id="370345"/>
    <lineage>
        <taxon>Eukaryota</taxon>
        <taxon>Metazoa</taxon>
        <taxon>Spiralia</taxon>
        <taxon>Lophotrochozoa</taxon>
        <taxon>Mollusca</taxon>
        <taxon>Gastropoda</taxon>
        <taxon>Caenogastropoda</taxon>
        <taxon>Sorbeoconcha</taxon>
        <taxon>Cerithioidea</taxon>
        <taxon>Batillariidae</taxon>
        <taxon>Batillaria</taxon>
    </lineage>
</organism>
<feature type="non-terminal residue" evidence="2">
    <location>
        <position position="1"/>
    </location>
</feature>
<feature type="region of interest" description="Disordered" evidence="1">
    <location>
        <begin position="1"/>
        <end position="22"/>
    </location>
</feature>
<keyword evidence="3" id="KW-1185">Reference proteome</keyword>
<feature type="compositionally biased region" description="Low complexity" evidence="1">
    <location>
        <begin position="94"/>
        <end position="107"/>
    </location>
</feature>
<evidence type="ECO:0000256" key="1">
    <source>
        <dbReference type="SAM" id="MobiDB-lite"/>
    </source>
</evidence>